<organism evidence="1 2">
    <name type="scientific">Staphylococcus hyicus</name>
    <dbReference type="NCBI Taxonomy" id="1284"/>
    <lineage>
        <taxon>Bacteria</taxon>
        <taxon>Bacillati</taxon>
        <taxon>Bacillota</taxon>
        <taxon>Bacilli</taxon>
        <taxon>Bacillales</taxon>
        <taxon>Staphylococcaceae</taxon>
        <taxon>Staphylococcus</taxon>
    </lineage>
</organism>
<evidence type="ECO:0000313" key="2">
    <source>
        <dbReference type="Proteomes" id="UP001234913"/>
    </source>
</evidence>
<geneLocation type="plasmid" evidence="1 2">
    <name>pSC310</name>
</geneLocation>
<sequence>MNRQLLIFTSIICTLALIFIAVSLIFFKKVSFQDVDPIKIKEETKNNPYLGDNKAKNTIIEFMDFKCPYCKKFHEDTFYSINNKFIKKGDVEYRIVNASILGDDSLIASRAAYAVYIHAPNEYWAFHNNLFSLQKGGHEKTFSTSKIDKEIEKLNISSSKIKKIKKEYKTQNSKSWNLAKEDQEMYKKYKNKYVPSVYVNGKFIKDPYSIEEVEKYLNL</sequence>
<keyword evidence="2" id="KW-1185">Reference proteome</keyword>
<protein>
    <submittedName>
        <fullName evidence="1">DsbA family protein</fullName>
    </submittedName>
</protein>
<evidence type="ECO:0000313" key="1">
    <source>
        <dbReference type="EMBL" id="XKR70569.1"/>
    </source>
</evidence>
<gene>
    <name evidence="1" type="ORF">QUC96_012830</name>
</gene>
<dbReference type="Proteomes" id="UP001234913">
    <property type="component" value="Plasmid pSC310"/>
</dbReference>
<accession>A0ACD5FRP2</accession>
<proteinExistence type="predicted"/>
<dbReference type="EMBL" id="CP171743">
    <property type="protein sequence ID" value="XKR70569.1"/>
    <property type="molecule type" value="Genomic_DNA"/>
</dbReference>
<reference evidence="1" key="1">
    <citation type="submission" date="2024-09" db="EMBL/GenBank/DDBJ databases">
        <authorList>
            <person name="Gagne-Thivierge C."/>
        </authorList>
    </citation>
    <scope>NUCLEOTIDE SEQUENCE</scope>
    <source>
        <strain evidence="1">SC310</strain>
    </source>
</reference>
<name>A0ACD5FRP2_STAHY</name>
<keyword evidence="1" id="KW-0614">Plasmid</keyword>